<dbReference type="InterPro" id="IPR013766">
    <property type="entry name" value="Thioredoxin_domain"/>
</dbReference>
<proteinExistence type="predicted"/>
<evidence type="ECO:0000256" key="2">
    <source>
        <dbReference type="ARBA" id="ARBA00022748"/>
    </source>
</evidence>
<evidence type="ECO:0000313" key="6">
    <source>
        <dbReference type="EMBL" id="MVM33412.1"/>
    </source>
</evidence>
<organism evidence="6 7">
    <name type="scientific">Spirosoma arboris</name>
    <dbReference type="NCBI Taxonomy" id="2682092"/>
    <lineage>
        <taxon>Bacteria</taxon>
        <taxon>Pseudomonadati</taxon>
        <taxon>Bacteroidota</taxon>
        <taxon>Cytophagia</taxon>
        <taxon>Cytophagales</taxon>
        <taxon>Cytophagaceae</taxon>
        <taxon>Spirosoma</taxon>
    </lineage>
</organism>
<evidence type="ECO:0000259" key="5">
    <source>
        <dbReference type="PROSITE" id="PS51352"/>
    </source>
</evidence>
<dbReference type="PROSITE" id="PS51352">
    <property type="entry name" value="THIOREDOXIN_2"/>
    <property type="match status" value="1"/>
</dbReference>
<accession>A0A7K1SHY7</accession>
<reference evidence="6 7" key="1">
    <citation type="submission" date="2019-12" db="EMBL/GenBank/DDBJ databases">
        <title>Spirosoma sp. HMF4905 genome sequencing and assembly.</title>
        <authorList>
            <person name="Kang H."/>
            <person name="Cha I."/>
            <person name="Kim H."/>
            <person name="Joh K."/>
        </authorList>
    </citation>
    <scope>NUCLEOTIDE SEQUENCE [LARGE SCALE GENOMIC DNA]</scope>
    <source>
        <strain evidence="6 7">HMF4905</strain>
    </source>
</reference>
<dbReference type="InterPro" id="IPR017937">
    <property type="entry name" value="Thioredoxin_CS"/>
</dbReference>
<dbReference type="PANTHER" id="PTHR42852:SF6">
    <property type="entry name" value="THIOL:DISULFIDE INTERCHANGE PROTEIN DSBE"/>
    <property type="match status" value="1"/>
</dbReference>
<evidence type="ECO:0000256" key="1">
    <source>
        <dbReference type="ARBA" id="ARBA00004196"/>
    </source>
</evidence>
<dbReference type="InterPro" id="IPR000866">
    <property type="entry name" value="AhpC/TSA"/>
</dbReference>
<dbReference type="InterPro" id="IPR050553">
    <property type="entry name" value="Thioredoxin_ResA/DsbE_sf"/>
</dbReference>
<dbReference type="PANTHER" id="PTHR42852">
    <property type="entry name" value="THIOL:DISULFIDE INTERCHANGE PROTEIN DSBE"/>
    <property type="match status" value="1"/>
</dbReference>
<dbReference type="GO" id="GO:0016209">
    <property type="term" value="F:antioxidant activity"/>
    <property type="evidence" value="ECO:0007669"/>
    <property type="project" value="InterPro"/>
</dbReference>
<evidence type="ECO:0000256" key="4">
    <source>
        <dbReference type="ARBA" id="ARBA00023284"/>
    </source>
</evidence>
<keyword evidence="3" id="KW-1015">Disulfide bond</keyword>
<dbReference type="GO" id="GO:0017004">
    <property type="term" value="P:cytochrome complex assembly"/>
    <property type="evidence" value="ECO:0007669"/>
    <property type="project" value="UniProtKB-KW"/>
</dbReference>
<keyword evidence="7" id="KW-1185">Reference proteome</keyword>
<gene>
    <name evidence="6" type="ORF">GO755_25460</name>
</gene>
<comment type="subcellular location">
    <subcellularLocation>
        <location evidence="1">Cell envelope</location>
    </subcellularLocation>
</comment>
<dbReference type="GO" id="GO:0016491">
    <property type="term" value="F:oxidoreductase activity"/>
    <property type="evidence" value="ECO:0007669"/>
    <property type="project" value="InterPro"/>
</dbReference>
<dbReference type="SUPFAM" id="SSF52833">
    <property type="entry name" value="Thioredoxin-like"/>
    <property type="match status" value="1"/>
</dbReference>
<name>A0A7K1SHY7_9BACT</name>
<dbReference type="Proteomes" id="UP000436006">
    <property type="component" value="Unassembled WGS sequence"/>
</dbReference>
<evidence type="ECO:0000256" key="3">
    <source>
        <dbReference type="ARBA" id="ARBA00023157"/>
    </source>
</evidence>
<dbReference type="Pfam" id="PF00578">
    <property type="entry name" value="AhpC-TSA"/>
    <property type="match status" value="1"/>
</dbReference>
<dbReference type="CDD" id="cd02966">
    <property type="entry name" value="TlpA_like_family"/>
    <property type="match status" value="1"/>
</dbReference>
<evidence type="ECO:0000313" key="7">
    <source>
        <dbReference type="Proteomes" id="UP000436006"/>
    </source>
</evidence>
<keyword evidence="2" id="KW-0201">Cytochrome c-type biogenesis</keyword>
<dbReference type="Gene3D" id="3.40.30.10">
    <property type="entry name" value="Glutaredoxin"/>
    <property type="match status" value="1"/>
</dbReference>
<dbReference type="GO" id="GO:0030313">
    <property type="term" value="C:cell envelope"/>
    <property type="evidence" value="ECO:0007669"/>
    <property type="project" value="UniProtKB-SubCell"/>
</dbReference>
<dbReference type="EMBL" id="WPIN01000011">
    <property type="protein sequence ID" value="MVM33412.1"/>
    <property type="molecule type" value="Genomic_DNA"/>
</dbReference>
<dbReference type="InterPro" id="IPR036249">
    <property type="entry name" value="Thioredoxin-like_sf"/>
</dbReference>
<dbReference type="AlphaFoldDB" id="A0A7K1SHY7"/>
<dbReference type="PROSITE" id="PS00194">
    <property type="entry name" value="THIOREDOXIN_1"/>
    <property type="match status" value="1"/>
</dbReference>
<sequence length="466" mass="53829">MNKVIQLYYSILLSSNCNPFKDHIANKEMKTAFVILFYINAISTVWAQSNIIELPFEKIEGYGPFVNGYIIPSWEDSSKVNEWTNTYIKLKGLPRNWQQLKQGRILIDNFQYVFQNAQSGKLSKEFYEDLQKNWNWTPDPKTLSVRPIQCYVYVITGLDNSGKRLAMLDSNNNLDFSDEQAFEPSNAADVNSLNTIHEISYELFYKNKIKSFKTNLGIWKTEDGVRCSFPSYLVANYITDGSPYQIAVVSSNFTNPAFFNTTAIVLNDTTANIKMTDKFSKKLFPTLMSKEGEYFKISQSYYKYIGVDLVKNVLQIQPANKYDSLYSTQVGYRAPLFKNKDFFENKDISLLDLRGKYVLIDFWGTWCLPCRQELPYLKEAYNKTDRSLIVFLGVVSHDTPETLKKYVEKNQIEWPQIISDSLNNLVDLYKIKSYPATVLIDPNGKILVKNLRGTNLVNVLTKLQKK</sequence>
<keyword evidence="4" id="KW-0676">Redox-active center</keyword>
<feature type="domain" description="Thioredoxin" evidence="5">
    <location>
        <begin position="328"/>
        <end position="466"/>
    </location>
</feature>
<protein>
    <submittedName>
        <fullName evidence="6">Redoxin domain-containing protein</fullName>
    </submittedName>
</protein>
<comment type="caution">
    <text evidence="6">The sequence shown here is derived from an EMBL/GenBank/DDBJ whole genome shotgun (WGS) entry which is preliminary data.</text>
</comment>